<feature type="domain" description="Hedgehog/Intein (Hint)" evidence="1">
    <location>
        <begin position="172"/>
        <end position="295"/>
    </location>
</feature>
<comment type="caution">
    <text evidence="2">The sequence shown here is derived from an EMBL/GenBank/DDBJ whole genome shotgun (WGS) entry which is preliminary data.</text>
</comment>
<protein>
    <submittedName>
        <fullName evidence="2">Hint domain-containing protein</fullName>
    </submittedName>
</protein>
<proteinExistence type="predicted"/>
<dbReference type="Pfam" id="PF13403">
    <property type="entry name" value="Hint_2"/>
    <property type="match status" value="1"/>
</dbReference>
<dbReference type="InterPro" id="IPR028992">
    <property type="entry name" value="Hedgehog/Intein_dom"/>
</dbReference>
<evidence type="ECO:0000313" key="2">
    <source>
        <dbReference type="EMBL" id="MFC3183151.1"/>
    </source>
</evidence>
<dbReference type="RefSeq" id="WP_380074804.1">
    <property type="nucleotide sequence ID" value="NZ_JBHRTO010000002.1"/>
</dbReference>
<dbReference type="EMBL" id="JBHRTO010000002">
    <property type="protein sequence ID" value="MFC3183151.1"/>
    <property type="molecule type" value="Genomic_DNA"/>
</dbReference>
<gene>
    <name evidence="2" type="ORF">ACFOGH_19280</name>
</gene>
<name>A0ABV7J313_9RHOB</name>
<organism evidence="2 3">
    <name type="scientific">Cypionkella sinensis</name>
    <dbReference type="NCBI Taxonomy" id="1756043"/>
    <lineage>
        <taxon>Bacteria</taxon>
        <taxon>Pseudomonadati</taxon>
        <taxon>Pseudomonadota</taxon>
        <taxon>Alphaproteobacteria</taxon>
        <taxon>Rhodobacterales</taxon>
        <taxon>Paracoccaceae</taxon>
        <taxon>Cypionkella</taxon>
    </lineage>
</organism>
<accession>A0ABV7J313</accession>
<dbReference type="Proteomes" id="UP001595547">
    <property type="component" value="Unassembled WGS sequence"/>
</dbReference>
<evidence type="ECO:0000259" key="1">
    <source>
        <dbReference type="Pfam" id="PF13403"/>
    </source>
</evidence>
<reference evidence="3" key="1">
    <citation type="journal article" date="2019" name="Int. J. Syst. Evol. Microbiol.">
        <title>The Global Catalogue of Microorganisms (GCM) 10K type strain sequencing project: providing services to taxonomists for standard genome sequencing and annotation.</title>
        <authorList>
            <consortium name="The Broad Institute Genomics Platform"/>
            <consortium name="The Broad Institute Genome Sequencing Center for Infectious Disease"/>
            <person name="Wu L."/>
            <person name="Ma J."/>
        </authorList>
    </citation>
    <scope>NUCLEOTIDE SEQUENCE [LARGE SCALE GENOMIC DNA]</scope>
    <source>
        <strain evidence="3">KCTC 52039</strain>
    </source>
</reference>
<sequence>MQGFDQGWVALSDRGLLAPAAPDALLHQGLFVMELALPLQNVGLLLDHQSNAGWPRTFAIFHDPAMGIVILHRQGKEVARHVLPAPLPQGKGTARLSFHFDAPARNWRLTFELLGSDPPVALTATGQNPLPIPLSDLQSLCTRPRPTGPVLWFGLTEGAAPPGAAPWIGLRTPVETSLGPVLAGHLKPGDMLLTADHGPLPLRAAHRLALPARGSFAPVLLRAPFYAQTQDLLVSADQLLAISGPEVEYLFGTDAVLMPAGALVDGRTALSDQRRAITGSVALDLGRPALIEANGSLLAIGQDPASDLPLRCLQTYEVLTLMMLLGRSPRRAA</sequence>
<keyword evidence="3" id="KW-1185">Reference proteome</keyword>
<evidence type="ECO:0000313" key="3">
    <source>
        <dbReference type="Proteomes" id="UP001595547"/>
    </source>
</evidence>